<dbReference type="GO" id="GO:0022857">
    <property type="term" value="F:transmembrane transporter activity"/>
    <property type="evidence" value="ECO:0007669"/>
    <property type="project" value="InterPro"/>
</dbReference>
<evidence type="ECO:0000256" key="4">
    <source>
        <dbReference type="ARBA" id="ARBA00022692"/>
    </source>
</evidence>
<feature type="transmembrane region" description="Helical" evidence="7">
    <location>
        <begin position="337"/>
        <end position="359"/>
    </location>
</feature>
<keyword evidence="2" id="KW-0813">Transport</keyword>
<organism evidence="9">
    <name type="scientific">marine metagenome</name>
    <dbReference type="NCBI Taxonomy" id="408172"/>
    <lineage>
        <taxon>unclassified sequences</taxon>
        <taxon>metagenomes</taxon>
        <taxon>ecological metagenomes</taxon>
    </lineage>
</organism>
<feature type="transmembrane region" description="Helical" evidence="7">
    <location>
        <begin position="311"/>
        <end position="331"/>
    </location>
</feature>
<dbReference type="InterPro" id="IPR036259">
    <property type="entry name" value="MFS_trans_sf"/>
</dbReference>
<evidence type="ECO:0000259" key="8">
    <source>
        <dbReference type="PROSITE" id="PS50850"/>
    </source>
</evidence>
<proteinExistence type="predicted"/>
<evidence type="ECO:0000313" key="9">
    <source>
        <dbReference type="EMBL" id="SUZ71225.1"/>
    </source>
</evidence>
<feature type="domain" description="Major facilitator superfamily (MFS) profile" evidence="8">
    <location>
        <begin position="1"/>
        <end position="424"/>
    </location>
</feature>
<evidence type="ECO:0000256" key="1">
    <source>
        <dbReference type="ARBA" id="ARBA00004651"/>
    </source>
</evidence>
<feature type="transmembrane region" description="Helical" evidence="7">
    <location>
        <begin position="281"/>
        <end position="299"/>
    </location>
</feature>
<keyword evidence="3" id="KW-1003">Cell membrane</keyword>
<feature type="transmembrane region" description="Helical" evidence="7">
    <location>
        <begin position="371"/>
        <end position="390"/>
    </location>
</feature>
<feature type="transmembrane region" description="Helical" evidence="7">
    <location>
        <begin position="396"/>
        <end position="420"/>
    </location>
</feature>
<dbReference type="PROSITE" id="PS50850">
    <property type="entry name" value="MFS"/>
    <property type="match status" value="1"/>
</dbReference>
<feature type="transmembrane region" description="Helical" evidence="7">
    <location>
        <begin position="248"/>
        <end position="269"/>
    </location>
</feature>
<dbReference type="Gene3D" id="1.20.1250.20">
    <property type="entry name" value="MFS general substrate transporter like domains"/>
    <property type="match status" value="1"/>
</dbReference>
<feature type="non-terminal residue" evidence="9">
    <location>
        <position position="1"/>
    </location>
</feature>
<dbReference type="InterPro" id="IPR010290">
    <property type="entry name" value="TM_effector"/>
</dbReference>
<feature type="transmembrane region" description="Helical" evidence="7">
    <location>
        <begin position="86"/>
        <end position="107"/>
    </location>
</feature>
<dbReference type="CDD" id="cd06173">
    <property type="entry name" value="MFS_MefA_like"/>
    <property type="match status" value="1"/>
</dbReference>
<evidence type="ECO:0000256" key="7">
    <source>
        <dbReference type="SAM" id="Phobius"/>
    </source>
</evidence>
<protein>
    <recommendedName>
        <fullName evidence="8">Major facilitator superfamily (MFS) profile domain-containing protein</fullName>
    </recommendedName>
</protein>
<evidence type="ECO:0000256" key="5">
    <source>
        <dbReference type="ARBA" id="ARBA00022989"/>
    </source>
</evidence>
<gene>
    <name evidence="9" type="ORF">METZ01_LOCUS24079</name>
</gene>
<keyword evidence="5 7" id="KW-1133">Transmembrane helix</keyword>
<dbReference type="AlphaFoldDB" id="A0A381PW27"/>
<keyword evidence="6 7" id="KW-0472">Membrane</keyword>
<keyword evidence="4 7" id="KW-0812">Transmembrane</keyword>
<comment type="subcellular location">
    <subcellularLocation>
        <location evidence="1">Cell membrane</location>
        <topology evidence="1">Multi-pass membrane protein</topology>
    </subcellularLocation>
</comment>
<dbReference type="InterPro" id="IPR020846">
    <property type="entry name" value="MFS_dom"/>
</dbReference>
<feature type="transmembrane region" description="Helical" evidence="7">
    <location>
        <begin position="55"/>
        <end position="74"/>
    </location>
</feature>
<sequence>VVKSIENPAGRFPAMRSSDFRWLFANGFFTTGSRWAQVLARGWLVHDLSGGSTAAVGWVTFASFIPFVVIGPAAGAMADRLQRRPVLISGGVFGVVGAVVLAVSTGFDMVQVWHVGVLAFATGSAQAITVPTRQALIATSVPRVHLTNAVALSGLSQHGSRLAGPLFGAAFLSTVGVSAVFGVSAILLALGVLCAFRVGRVVAEPPDASAEIVTLVTEEAESAVITAISKVRADLTAALRYVAADRRLLAVIALVAAHCSFTMAFDSMLPALSGKVGGSEGLYSTILVALGLGALIGTLGVSQLRNDATRAFTFVVSGIGSGVSVVLLGVATGLNVVLVAAVLAGVSQAGYMALSAILVQGVVADEFRARVMALYIMFAAGHMAILNLGYGQLAEIVGLRVLLVVPGLAWIAVFLTLVVVSSEVRSVATRGRFTHDDLVEDPSRHLGGR</sequence>
<dbReference type="Pfam" id="PF05977">
    <property type="entry name" value="MFS_3"/>
    <property type="match status" value="1"/>
</dbReference>
<evidence type="ECO:0000256" key="3">
    <source>
        <dbReference type="ARBA" id="ARBA00022475"/>
    </source>
</evidence>
<accession>A0A381PW27</accession>
<evidence type="ECO:0000256" key="2">
    <source>
        <dbReference type="ARBA" id="ARBA00022448"/>
    </source>
</evidence>
<dbReference type="PANTHER" id="PTHR23513">
    <property type="entry name" value="INTEGRAL MEMBRANE EFFLUX PROTEIN-RELATED"/>
    <property type="match status" value="1"/>
</dbReference>
<feature type="transmembrane region" description="Helical" evidence="7">
    <location>
        <begin position="166"/>
        <end position="196"/>
    </location>
</feature>
<dbReference type="EMBL" id="UINC01001115">
    <property type="protein sequence ID" value="SUZ71225.1"/>
    <property type="molecule type" value="Genomic_DNA"/>
</dbReference>
<dbReference type="PANTHER" id="PTHR23513:SF11">
    <property type="entry name" value="STAPHYLOFERRIN A TRANSPORTER"/>
    <property type="match status" value="1"/>
</dbReference>
<evidence type="ECO:0000256" key="6">
    <source>
        <dbReference type="ARBA" id="ARBA00023136"/>
    </source>
</evidence>
<dbReference type="GO" id="GO:0005886">
    <property type="term" value="C:plasma membrane"/>
    <property type="evidence" value="ECO:0007669"/>
    <property type="project" value="UniProtKB-SubCell"/>
</dbReference>
<reference evidence="9" key="1">
    <citation type="submission" date="2018-05" db="EMBL/GenBank/DDBJ databases">
        <authorList>
            <person name="Lanie J.A."/>
            <person name="Ng W.-L."/>
            <person name="Kazmierczak K.M."/>
            <person name="Andrzejewski T.M."/>
            <person name="Davidsen T.M."/>
            <person name="Wayne K.J."/>
            <person name="Tettelin H."/>
            <person name="Glass J.I."/>
            <person name="Rusch D."/>
            <person name="Podicherti R."/>
            <person name="Tsui H.-C.T."/>
            <person name="Winkler M.E."/>
        </authorList>
    </citation>
    <scope>NUCLEOTIDE SEQUENCE</scope>
</reference>
<name>A0A381PW27_9ZZZZ</name>
<dbReference type="SUPFAM" id="SSF103473">
    <property type="entry name" value="MFS general substrate transporter"/>
    <property type="match status" value="1"/>
</dbReference>